<dbReference type="Gene3D" id="2.60.120.330">
    <property type="entry name" value="B-lactam Antibiotic, Isopenicillin N Synthase, Chain"/>
    <property type="match status" value="1"/>
</dbReference>
<evidence type="ECO:0008006" key="4">
    <source>
        <dbReference type="Google" id="ProtNLM"/>
    </source>
</evidence>
<keyword evidence="3" id="KW-1185">Reference proteome</keyword>
<dbReference type="EMBL" id="BNAT01000012">
    <property type="protein sequence ID" value="GHH89221.1"/>
    <property type="molecule type" value="Genomic_DNA"/>
</dbReference>
<evidence type="ECO:0000313" key="2">
    <source>
        <dbReference type="EMBL" id="GHH89221.1"/>
    </source>
</evidence>
<evidence type="ECO:0000256" key="1">
    <source>
        <dbReference type="SAM" id="MobiDB-lite"/>
    </source>
</evidence>
<feature type="region of interest" description="Disordered" evidence="1">
    <location>
        <begin position="316"/>
        <end position="336"/>
    </location>
</feature>
<reference evidence="2" key="2">
    <citation type="submission" date="2020-09" db="EMBL/GenBank/DDBJ databases">
        <authorList>
            <person name="Sun Q."/>
            <person name="Zhou Y."/>
        </authorList>
    </citation>
    <scope>NUCLEOTIDE SEQUENCE</scope>
    <source>
        <strain evidence="2">CGMCC 4.7403</strain>
    </source>
</reference>
<proteinExistence type="predicted"/>
<sequence>MRETSRMRDPQGRLLPDAVELGLVGDPGLLRAELIALRAAGAPLAGVENHQVLALHSPGGDLTRTDFAGPGLRKFAATQWLKRVPLLADILRGLPAPLRSVRLVAMTPGAVLSNLRAAKNGPPWGLCRLYLPLAGGAGSLAVFVGGTGHWQPGSLWFAASWRQHAMVNGMDEELVLAVIDLHHTAALAGLFPADLRARLRSPAALERRPEVPLDPAELHRYTCRFPLPEAFTDWEGPGHFLARDARRNVVPAEIVIHRGALRLVTGGRLFCTLEHLGRGEFRMRGWSEERTLRVREGAGRPATVVLEAREGSNSYRTSLSTAAVPGRTASGAGSPG</sequence>
<dbReference type="SUPFAM" id="SSF51197">
    <property type="entry name" value="Clavaminate synthase-like"/>
    <property type="match status" value="1"/>
</dbReference>
<accession>A0A919GT80</accession>
<reference evidence="2" key="1">
    <citation type="journal article" date="2014" name="Int. J. Syst. Evol. Microbiol.">
        <title>Complete genome sequence of Corynebacterium casei LMG S-19264T (=DSM 44701T), isolated from a smear-ripened cheese.</title>
        <authorList>
            <consortium name="US DOE Joint Genome Institute (JGI-PGF)"/>
            <person name="Walter F."/>
            <person name="Albersmeier A."/>
            <person name="Kalinowski J."/>
            <person name="Ruckert C."/>
        </authorList>
    </citation>
    <scope>NUCLEOTIDE SEQUENCE</scope>
    <source>
        <strain evidence="2">CGMCC 4.7403</strain>
    </source>
</reference>
<name>A0A919GT80_9ACTN</name>
<dbReference type="InterPro" id="IPR027443">
    <property type="entry name" value="IPNS-like_sf"/>
</dbReference>
<dbReference type="Proteomes" id="UP000603227">
    <property type="component" value="Unassembled WGS sequence"/>
</dbReference>
<gene>
    <name evidence="2" type="ORF">GCM10017771_38630</name>
</gene>
<dbReference type="RefSeq" id="WP_189783707.1">
    <property type="nucleotide sequence ID" value="NZ_BNAT01000012.1"/>
</dbReference>
<organism evidence="2 3">
    <name type="scientific">Streptomyces capitiformicae</name>
    <dbReference type="NCBI Taxonomy" id="2014920"/>
    <lineage>
        <taxon>Bacteria</taxon>
        <taxon>Bacillati</taxon>
        <taxon>Actinomycetota</taxon>
        <taxon>Actinomycetes</taxon>
        <taxon>Kitasatosporales</taxon>
        <taxon>Streptomycetaceae</taxon>
        <taxon>Streptomyces</taxon>
    </lineage>
</organism>
<protein>
    <recommendedName>
        <fullName evidence="4">Aspartyl/asparaginy/proline hydroxylase domain-containing protein</fullName>
    </recommendedName>
</protein>
<comment type="caution">
    <text evidence="2">The sequence shown here is derived from an EMBL/GenBank/DDBJ whole genome shotgun (WGS) entry which is preliminary data.</text>
</comment>
<evidence type="ECO:0000313" key="3">
    <source>
        <dbReference type="Proteomes" id="UP000603227"/>
    </source>
</evidence>
<dbReference type="AlphaFoldDB" id="A0A919GT80"/>